<feature type="non-terminal residue" evidence="1">
    <location>
        <position position="49"/>
    </location>
</feature>
<sequence>MNCNSITYDEKIDFINWQIEHEVIHFILYELFGRQTTHQFDNVAFSIRD</sequence>
<dbReference type="AlphaFoldDB" id="X1L9C7"/>
<protein>
    <submittedName>
        <fullName evidence="1">Uncharacterized protein</fullName>
    </submittedName>
</protein>
<evidence type="ECO:0000313" key="1">
    <source>
        <dbReference type="EMBL" id="GAI15673.1"/>
    </source>
</evidence>
<accession>X1L9C7</accession>
<organism evidence="1">
    <name type="scientific">marine sediment metagenome</name>
    <dbReference type="NCBI Taxonomy" id="412755"/>
    <lineage>
        <taxon>unclassified sequences</taxon>
        <taxon>metagenomes</taxon>
        <taxon>ecological metagenomes</taxon>
    </lineage>
</organism>
<proteinExistence type="predicted"/>
<gene>
    <name evidence="1" type="ORF">S06H3_13636</name>
</gene>
<name>X1L9C7_9ZZZZ</name>
<reference evidence="1" key="1">
    <citation type="journal article" date="2014" name="Front. Microbiol.">
        <title>High frequency of phylogenetically diverse reductive dehalogenase-homologous genes in deep subseafloor sedimentary metagenomes.</title>
        <authorList>
            <person name="Kawai M."/>
            <person name="Futagami T."/>
            <person name="Toyoda A."/>
            <person name="Takaki Y."/>
            <person name="Nishi S."/>
            <person name="Hori S."/>
            <person name="Arai W."/>
            <person name="Tsubouchi T."/>
            <person name="Morono Y."/>
            <person name="Uchiyama I."/>
            <person name="Ito T."/>
            <person name="Fujiyama A."/>
            <person name="Inagaki F."/>
            <person name="Takami H."/>
        </authorList>
    </citation>
    <scope>NUCLEOTIDE SEQUENCE</scope>
    <source>
        <strain evidence="1">Expedition CK06-06</strain>
    </source>
</reference>
<dbReference type="EMBL" id="BARV01006660">
    <property type="protein sequence ID" value="GAI15673.1"/>
    <property type="molecule type" value="Genomic_DNA"/>
</dbReference>
<comment type="caution">
    <text evidence="1">The sequence shown here is derived from an EMBL/GenBank/DDBJ whole genome shotgun (WGS) entry which is preliminary data.</text>
</comment>